<keyword evidence="2" id="KW-1185">Reference proteome</keyword>
<organism evidence="1 2">
    <name type="scientific">Protea cynaroides</name>
    <dbReference type="NCBI Taxonomy" id="273540"/>
    <lineage>
        <taxon>Eukaryota</taxon>
        <taxon>Viridiplantae</taxon>
        <taxon>Streptophyta</taxon>
        <taxon>Embryophyta</taxon>
        <taxon>Tracheophyta</taxon>
        <taxon>Spermatophyta</taxon>
        <taxon>Magnoliopsida</taxon>
        <taxon>Proteales</taxon>
        <taxon>Proteaceae</taxon>
        <taxon>Protea</taxon>
    </lineage>
</organism>
<reference evidence="1" key="1">
    <citation type="journal article" date="2023" name="Plant J.">
        <title>The genome of the king protea, Protea cynaroides.</title>
        <authorList>
            <person name="Chang J."/>
            <person name="Duong T.A."/>
            <person name="Schoeman C."/>
            <person name="Ma X."/>
            <person name="Roodt D."/>
            <person name="Barker N."/>
            <person name="Li Z."/>
            <person name="Van de Peer Y."/>
            <person name="Mizrachi E."/>
        </authorList>
    </citation>
    <scope>NUCLEOTIDE SEQUENCE</scope>
    <source>
        <tissue evidence="1">Young leaves</tissue>
    </source>
</reference>
<dbReference type="AlphaFoldDB" id="A0A9Q0JSZ7"/>
<dbReference type="Proteomes" id="UP001141806">
    <property type="component" value="Unassembled WGS sequence"/>
</dbReference>
<sequence length="286" mass="32150">MGGVILGLPGPWAEDYCEVSDHYTTKIGGLPDWPIPRESIPSDLLECGACGSKLCLVAQVYAPISSVTLKIEERIIYIFGCIMPKCGDNFLSWHAVRVQKSYKVEESASCKQVTPSTLSSGSISNCNKWWEADLWTCSSGEDDADEDKDDIDLEELGRALSEAASLASHFQKQNDGGITESARKCSPVRQEVGVVHADMPMIPCFYIYSQEEASSRDVNSVCSSYASLSIEEYQSDLDSFKEEETWEEESYEYDRAMYADRTYLKFKKWIDAQPEQCFRYEGSRNI</sequence>
<dbReference type="PANTHER" id="PTHR47762">
    <property type="entry name" value="OSJNBB0079B02.4 PROTEIN"/>
    <property type="match status" value="1"/>
</dbReference>
<accession>A0A9Q0JSZ7</accession>
<evidence type="ECO:0008006" key="3">
    <source>
        <dbReference type="Google" id="ProtNLM"/>
    </source>
</evidence>
<dbReference type="EMBL" id="JAMYWD010001590">
    <property type="protein sequence ID" value="KAJ4942642.1"/>
    <property type="molecule type" value="Genomic_DNA"/>
</dbReference>
<dbReference type="PANTHER" id="PTHR47762:SF2">
    <property type="entry name" value="OS04G0640800 PROTEIN"/>
    <property type="match status" value="1"/>
</dbReference>
<name>A0A9Q0JSZ7_9MAGN</name>
<dbReference type="OrthoDB" id="366284at2759"/>
<protein>
    <recommendedName>
        <fullName evidence="3">Programmed cell death protein 2-like</fullName>
    </recommendedName>
</protein>
<proteinExistence type="predicted"/>
<evidence type="ECO:0000313" key="2">
    <source>
        <dbReference type="Proteomes" id="UP001141806"/>
    </source>
</evidence>
<comment type="caution">
    <text evidence="1">The sequence shown here is derived from an EMBL/GenBank/DDBJ whole genome shotgun (WGS) entry which is preliminary data.</text>
</comment>
<evidence type="ECO:0000313" key="1">
    <source>
        <dbReference type="EMBL" id="KAJ4942642.1"/>
    </source>
</evidence>
<gene>
    <name evidence="1" type="ORF">NE237_019478</name>
</gene>